<keyword evidence="3" id="KW-0378">Hydrolase</keyword>
<evidence type="ECO:0000313" key="4">
    <source>
        <dbReference type="Proteomes" id="UP001282284"/>
    </source>
</evidence>
<sequence length="303" mass="34132">MREAELFCEMQAALGEGPVFHTESNSLYWTDILKKQLHSFSLHEKRLTTIQTDKHIGAFSFVDEKTLVVAADNGFSFFDLEDATFTFITDPEEALPQNRFNDGKCDARGRFWAGTMEFKPTSPNGSLYRLDTTRNALKLESSIIISNGLAWNKDHTIMYHVDSGRNAIYEYNYDLETGTIHNRKLLYTFENDYGTPDGIAIDSNDCLYIALWGGAKVIYFNPTTCEILEEIVIPAPHVTSVTFGEKDFKTLYITTARDGLSSEQLEQYPLSGSVFKVDVPVAGIPLHPYQSCKGVIQSENCKL</sequence>
<dbReference type="Gene3D" id="2.120.10.30">
    <property type="entry name" value="TolB, C-terminal domain"/>
    <property type="match status" value="1"/>
</dbReference>
<dbReference type="SUPFAM" id="SSF63829">
    <property type="entry name" value="Calcium-dependent phosphotriesterase"/>
    <property type="match status" value="1"/>
</dbReference>
<evidence type="ECO:0000256" key="1">
    <source>
        <dbReference type="ARBA" id="ARBA00008853"/>
    </source>
</evidence>
<dbReference type="InterPro" id="IPR005511">
    <property type="entry name" value="SMP-30"/>
</dbReference>
<dbReference type="InterPro" id="IPR011042">
    <property type="entry name" value="6-blade_b-propeller_TolB-like"/>
</dbReference>
<feature type="domain" description="SMP-30/Gluconolactonase/LRE-like region" evidence="2">
    <location>
        <begin position="14"/>
        <end position="257"/>
    </location>
</feature>
<evidence type="ECO:0000259" key="2">
    <source>
        <dbReference type="Pfam" id="PF08450"/>
    </source>
</evidence>
<accession>A0ABU4G7Z2</accession>
<dbReference type="Pfam" id="PF08450">
    <property type="entry name" value="SGL"/>
    <property type="match status" value="1"/>
</dbReference>
<name>A0ABU4G7Z2_9BACL</name>
<dbReference type="RefSeq" id="WP_317943209.1">
    <property type="nucleotide sequence ID" value="NZ_JAUBDI010000005.1"/>
</dbReference>
<protein>
    <submittedName>
        <fullName evidence="3">SMP-30/gluconolactonase/LRE family protein</fullName>
        <ecNumber evidence="3">3.1.1.99</ecNumber>
    </submittedName>
</protein>
<dbReference type="EC" id="3.1.1.99" evidence="3"/>
<comment type="similarity">
    <text evidence="1">Belongs to the SMP-30/CGR1 family.</text>
</comment>
<dbReference type="PANTHER" id="PTHR10907:SF47">
    <property type="entry name" value="REGUCALCIN"/>
    <property type="match status" value="1"/>
</dbReference>
<gene>
    <name evidence="3" type="ORF">QT711_07815</name>
</gene>
<dbReference type="Proteomes" id="UP001282284">
    <property type="component" value="Unassembled WGS sequence"/>
</dbReference>
<proteinExistence type="inferred from homology"/>
<dbReference type="PANTHER" id="PTHR10907">
    <property type="entry name" value="REGUCALCIN"/>
    <property type="match status" value="1"/>
</dbReference>
<comment type="caution">
    <text evidence="3">The sequence shown here is derived from an EMBL/GenBank/DDBJ whole genome shotgun (WGS) entry which is preliminary data.</text>
</comment>
<dbReference type="InterPro" id="IPR013658">
    <property type="entry name" value="SGL"/>
</dbReference>
<reference evidence="3 4" key="1">
    <citation type="submission" date="2023-06" db="EMBL/GenBank/DDBJ databases">
        <title>Sporosarcina sp. nov., isolated from Korean traditional fermented seafood 'Jeotgal'.</title>
        <authorList>
            <person name="Yang A.I."/>
            <person name="Shin N.-R."/>
        </authorList>
    </citation>
    <scope>NUCLEOTIDE SEQUENCE [LARGE SCALE GENOMIC DNA]</scope>
    <source>
        <strain evidence="3 4">KCTC13119</strain>
    </source>
</reference>
<dbReference type="GO" id="GO:0016787">
    <property type="term" value="F:hydrolase activity"/>
    <property type="evidence" value="ECO:0007669"/>
    <property type="project" value="UniProtKB-KW"/>
</dbReference>
<dbReference type="EMBL" id="JAUBDI010000005">
    <property type="protein sequence ID" value="MDW0113089.1"/>
    <property type="molecule type" value="Genomic_DNA"/>
</dbReference>
<evidence type="ECO:0000313" key="3">
    <source>
        <dbReference type="EMBL" id="MDW0113089.1"/>
    </source>
</evidence>
<organism evidence="3 4">
    <name type="scientific">Sporosarcina saromensis</name>
    <dbReference type="NCBI Taxonomy" id="359365"/>
    <lineage>
        <taxon>Bacteria</taxon>
        <taxon>Bacillati</taxon>
        <taxon>Bacillota</taxon>
        <taxon>Bacilli</taxon>
        <taxon>Bacillales</taxon>
        <taxon>Caryophanaceae</taxon>
        <taxon>Sporosarcina</taxon>
    </lineage>
</organism>
<dbReference type="PRINTS" id="PR01790">
    <property type="entry name" value="SMP30FAMILY"/>
</dbReference>
<keyword evidence="4" id="KW-1185">Reference proteome</keyword>